<sequence>MRRDAISFLEIWLKANQGETGKTMKNFFQLFKKASIE</sequence>
<dbReference type="Proteomes" id="UP000325182">
    <property type="component" value="Unassembled WGS sequence"/>
</dbReference>
<comment type="caution">
    <text evidence="1">The sequence shown here is derived from an EMBL/GenBank/DDBJ whole genome shotgun (WGS) entry which is preliminary data.</text>
</comment>
<evidence type="ECO:0000313" key="2">
    <source>
        <dbReference type="Proteomes" id="UP000325182"/>
    </source>
</evidence>
<dbReference type="EMBL" id="VTEG01000021">
    <property type="protein sequence ID" value="TYR97426.1"/>
    <property type="molecule type" value="Genomic_DNA"/>
</dbReference>
<name>A0A5D4M744_9BACI</name>
<dbReference type="AlphaFoldDB" id="A0A5D4M744"/>
<evidence type="ECO:0000313" key="1">
    <source>
        <dbReference type="EMBL" id="TYR97426.1"/>
    </source>
</evidence>
<proteinExistence type="predicted"/>
<gene>
    <name evidence="1" type="ORF">FZC84_19415</name>
</gene>
<reference evidence="1 2" key="1">
    <citation type="submission" date="2019-08" db="EMBL/GenBank/DDBJ databases">
        <title>Bacillus genomes from the desert of Cuatro Cienegas, Coahuila.</title>
        <authorList>
            <person name="Olmedo-Alvarez G."/>
        </authorList>
    </citation>
    <scope>NUCLEOTIDE SEQUENCE [LARGE SCALE GENOMIC DNA]</scope>
    <source>
        <strain evidence="1 2">CH128b_4D</strain>
    </source>
</reference>
<organism evidence="1 2">
    <name type="scientific">Rossellomorea vietnamensis</name>
    <dbReference type="NCBI Taxonomy" id="218284"/>
    <lineage>
        <taxon>Bacteria</taxon>
        <taxon>Bacillati</taxon>
        <taxon>Bacillota</taxon>
        <taxon>Bacilli</taxon>
        <taxon>Bacillales</taxon>
        <taxon>Bacillaceae</taxon>
        <taxon>Rossellomorea</taxon>
    </lineage>
</organism>
<protein>
    <submittedName>
        <fullName evidence="1">Uncharacterized protein</fullName>
    </submittedName>
</protein>
<accession>A0A5D4M744</accession>